<feature type="region of interest" description="Disordered" evidence="1">
    <location>
        <begin position="93"/>
        <end position="118"/>
    </location>
</feature>
<accession>A0A381XLM5</accession>
<protein>
    <submittedName>
        <fullName evidence="2">Uncharacterized protein</fullName>
    </submittedName>
</protein>
<organism evidence="2">
    <name type="scientific">marine metagenome</name>
    <dbReference type="NCBI Taxonomy" id="408172"/>
    <lineage>
        <taxon>unclassified sequences</taxon>
        <taxon>metagenomes</taxon>
        <taxon>ecological metagenomes</taxon>
    </lineage>
</organism>
<evidence type="ECO:0000313" key="2">
    <source>
        <dbReference type="EMBL" id="SVA65382.1"/>
    </source>
</evidence>
<dbReference type="EMBL" id="UINC01015546">
    <property type="protein sequence ID" value="SVA65382.1"/>
    <property type="molecule type" value="Genomic_DNA"/>
</dbReference>
<dbReference type="AlphaFoldDB" id="A0A381XLM5"/>
<gene>
    <name evidence="2" type="ORF">METZ01_LOCUS118236</name>
</gene>
<name>A0A381XLM5_9ZZZZ</name>
<reference evidence="2" key="1">
    <citation type="submission" date="2018-05" db="EMBL/GenBank/DDBJ databases">
        <authorList>
            <person name="Lanie J.A."/>
            <person name="Ng W.-L."/>
            <person name="Kazmierczak K.M."/>
            <person name="Andrzejewski T.M."/>
            <person name="Davidsen T.M."/>
            <person name="Wayne K.J."/>
            <person name="Tettelin H."/>
            <person name="Glass J.I."/>
            <person name="Rusch D."/>
            <person name="Podicherti R."/>
            <person name="Tsui H.-C.T."/>
            <person name="Winkler M.E."/>
        </authorList>
    </citation>
    <scope>NUCLEOTIDE SEQUENCE</scope>
</reference>
<evidence type="ECO:0000256" key="1">
    <source>
        <dbReference type="SAM" id="MobiDB-lite"/>
    </source>
</evidence>
<proteinExistence type="predicted"/>
<sequence length="118" mass="12582">MGLAVFSFGFLSIGSFLFGATVTTSVLRGLGGGVLFGALLWLVGLLINEEEDPTGDDIGDDVEEEGETVLSAPVVADSDAIRGKFLNKSREISEKAEEKANKEKEEKEAKEAKEATPF</sequence>